<accession>A0A4Q5IYV8</accession>
<evidence type="ECO:0000256" key="1">
    <source>
        <dbReference type="SAM" id="Phobius"/>
    </source>
</evidence>
<evidence type="ECO:0000313" key="3">
    <source>
        <dbReference type="Proteomes" id="UP000291189"/>
    </source>
</evidence>
<keyword evidence="1" id="KW-0812">Transmembrane</keyword>
<organism evidence="2 3">
    <name type="scientific">Nocardioides iriomotensis</name>
    <dbReference type="NCBI Taxonomy" id="715784"/>
    <lineage>
        <taxon>Bacteria</taxon>
        <taxon>Bacillati</taxon>
        <taxon>Actinomycetota</taxon>
        <taxon>Actinomycetes</taxon>
        <taxon>Propionibacteriales</taxon>
        <taxon>Nocardioidaceae</taxon>
        <taxon>Nocardioides</taxon>
    </lineage>
</organism>
<feature type="transmembrane region" description="Helical" evidence="1">
    <location>
        <begin position="12"/>
        <end position="34"/>
    </location>
</feature>
<keyword evidence="1" id="KW-1133">Transmembrane helix</keyword>
<keyword evidence="1" id="KW-0472">Membrane</keyword>
<dbReference type="AlphaFoldDB" id="A0A4Q5IYV8"/>
<evidence type="ECO:0000313" key="2">
    <source>
        <dbReference type="EMBL" id="RYU10165.1"/>
    </source>
</evidence>
<proteinExistence type="predicted"/>
<protein>
    <submittedName>
        <fullName evidence="2">Uncharacterized protein</fullName>
    </submittedName>
</protein>
<sequence>MSQPTRTADSPVTHLSRVTAAACVVLGLVLLWRLPLTVHVAPYLGLVVAGVALGALVAAARLLTGHGDGRALALTVVALALVGQALNTFAGLPAATDLRGQVGWAMLTALAAEVVILSLLARAAFLRAPRPRARR</sequence>
<feature type="transmembrane region" description="Helical" evidence="1">
    <location>
        <begin position="102"/>
        <end position="125"/>
    </location>
</feature>
<gene>
    <name evidence="2" type="ORF">ETU37_17285</name>
</gene>
<dbReference type="RefSeq" id="WP_129988603.1">
    <property type="nucleotide sequence ID" value="NZ_SDPU01000032.1"/>
</dbReference>
<keyword evidence="3" id="KW-1185">Reference proteome</keyword>
<name>A0A4Q5IYV8_9ACTN</name>
<dbReference type="EMBL" id="SDPU01000032">
    <property type="protein sequence ID" value="RYU10165.1"/>
    <property type="molecule type" value="Genomic_DNA"/>
</dbReference>
<feature type="transmembrane region" description="Helical" evidence="1">
    <location>
        <begin position="71"/>
        <end position="90"/>
    </location>
</feature>
<dbReference type="Proteomes" id="UP000291189">
    <property type="component" value="Unassembled WGS sequence"/>
</dbReference>
<feature type="transmembrane region" description="Helical" evidence="1">
    <location>
        <begin position="40"/>
        <end position="59"/>
    </location>
</feature>
<comment type="caution">
    <text evidence="2">The sequence shown here is derived from an EMBL/GenBank/DDBJ whole genome shotgun (WGS) entry which is preliminary data.</text>
</comment>
<reference evidence="2 3" key="1">
    <citation type="submission" date="2019-01" db="EMBL/GenBank/DDBJ databases">
        <title>Nocardioides guangzhouensis sp. nov., an actinobacterium isolated from soil.</title>
        <authorList>
            <person name="Fu Y."/>
            <person name="Cai Y."/>
            <person name="Lin Z."/>
            <person name="Chen P."/>
        </authorList>
    </citation>
    <scope>NUCLEOTIDE SEQUENCE [LARGE SCALE GENOMIC DNA]</scope>
    <source>
        <strain evidence="2 3">NBRC 105384</strain>
    </source>
</reference>